<proteinExistence type="predicted"/>
<dbReference type="Pfam" id="PF04263">
    <property type="entry name" value="TPK_catalytic"/>
    <property type="match status" value="1"/>
</dbReference>
<accession>A0A4R5PQE3</accession>
<evidence type="ECO:0000313" key="8">
    <source>
        <dbReference type="Proteomes" id="UP000295131"/>
    </source>
</evidence>
<dbReference type="PANTHER" id="PTHR41299">
    <property type="entry name" value="THIAMINE PYROPHOSPHOKINASE"/>
    <property type="match status" value="1"/>
</dbReference>
<dbReference type="InterPro" id="IPR007371">
    <property type="entry name" value="TPK_catalytic"/>
</dbReference>
<keyword evidence="1 7" id="KW-0808">Transferase</keyword>
<sequence length="215" mass="22749">MTTTFAILLGGALSVDDRVRALVDGARVIAADSGIRHATALGLTPELWMGDFDSAVQSDHEAWPNVERQVHPAEKNYTDGELAIEAALERGARKLVLVGALEGERTDHAGLHMIKAVALAERGLNIVLTSGDEEAVPVLSGRFTIDLPKGALFSILPFSDLEGVVIENARYPLDGLDMAFGSSRTLSNIAEGPVTVGLNSGRGLLIARPHDFSGS</sequence>
<keyword evidence="2" id="KW-0547">Nucleotide-binding</keyword>
<dbReference type="GO" id="GO:0009229">
    <property type="term" value="P:thiamine diphosphate biosynthetic process"/>
    <property type="evidence" value="ECO:0007669"/>
    <property type="project" value="InterPro"/>
</dbReference>
<dbReference type="InterPro" id="IPR036759">
    <property type="entry name" value="TPK_catalytic_sf"/>
</dbReference>
<dbReference type="InterPro" id="IPR053149">
    <property type="entry name" value="TPK"/>
</dbReference>
<dbReference type="CDD" id="cd07995">
    <property type="entry name" value="TPK"/>
    <property type="match status" value="1"/>
</dbReference>
<dbReference type="SUPFAM" id="SSF63999">
    <property type="entry name" value="Thiamin pyrophosphokinase, catalytic domain"/>
    <property type="match status" value="1"/>
</dbReference>
<dbReference type="NCBIfam" id="TIGR01378">
    <property type="entry name" value="thi_PPkinase"/>
    <property type="match status" value="1"/>
</dbReference>
<evidence type="ECO:0000256" key="1">
    <source>
        <dbReference type="ARBA" id="ARBA00022679"/>
    </source>
</evidence>
<dbReference type="AlphaFoldDB" id="A0A4R5PQE3"/>
<protein>
    <recommendedName>
        <fullName evidence="5">Thiamine diphosphokinase</fullName>
        <ecNumber evidence="5">2.7.6.2</ecNumber>
    </recommendedName>
</protein>
<dbReference type="GO" id="GO:0004788">
    <property type="term" value="F:thiamine diphosphokinase activity"/>
    <property type="evidence" value="ECO:0007669"/>
    <property type="project" value="UniProtKB-UniRule"/>
</dbReference>
<keyword evidence="8" id="KW-1185">Reference proteome</keyword>
<evidence type="ECO:0000256" key="2">
    <source>
        <dbReference type="ARBA" id="ARBA00022741"/>
    </source>
</evidence>
<dbReference type="GO" id="GO:0030975">
    <property type="term" value="F:thiamine binding"/>
    <property type="evidence" value="ECO:0007669"/>
    <property type="project" value="InterPro"/>
</dbReference>
<dbReference type="SMART" id="SM00983">
    <property type="entry name" value="TPK_B1_binding"/>
    <property type="match status" value="1"/>
</dbReference>
<evidence type="ECO:0000259" key="6">
    <source>
        <dbReference type="SMART" id="SM00983"/>
    </source>
</evidence>
<dbReference type="Gene3D" id="3.40.50.10240">
    <property type="entry name" value="Thiamin pyrophosphokinase, catalytic domain"/>
    <property type="match status" value="1"/>
</dbReference>
<evidence type="ECO:0000256" key="4">
    <source>
        <dbReference type="ARBA" id="ARBA00022840"/>
    </source>
</evidence>
<dbReference type="InterPro" id="IPR006282">
    <property type="entry name" value="Thi_PPkinase"/>
</dbReference>
<dbReference type="EMBL" id="SMSI01000001">
    <property type="protein sequence ID" value="TDH39352.1"/>
    <property type="molecule type" value="Genomic_DNA"/>
</dbReference>
<keyword evidence="3 7" id="KW-0418">Kinase</keyword>
<organism evidence="7 8">
    <name type="scientific">Pseudohoeflea suaedae</name>
    <dbReference type="NCBI Taxonomy" id="877384"/>
    <lineage>
        <taxon>Bacteria</taxon>
        <taxon>Pseudomonadati</taxon>
        <taxon>Pseudomonadota</taxon>
        <taxon>Alphaproteobacteria</taxon>
        <taxon>Hyphomicrobiales</taxon>
        <taxon>Rhizobiaceae</taxon>
        <taxon>Pseudohoeflea</taxon>
    </lineage>
</organism>
<gene>
    <name evidence="7" type="ORF">E2A64_00090</name>
</gene>
<dbReference type="EC" id="2.7.6.2" evidence="5"/>
<dbReference type="Pfam" id="PF04265">
    <property type="entry name" value="TPK_B1_binding"/>
    <property type="match status" value="1"/>
</dbReference>
<dbReference type="InterPro" id="IPR007373">
    <property type="entry name" value="Thiamin_PyroPKinase_B1-bd"/>
</dbReference>
<dbReference type="GO" id="GO:0006772">
    <property type="term" value="P:thiamine metabolic process"/>
    <property type="evidence" value="ECO:0007669"/>
    <property type="project" value="UniProtKB-UniRule"/>
</dbReference>
<evidence type="ECO:0000256" key="5">
    <source>
        <dbReference type="NCBIfam" id="TIGR01378"/>
    </source>
</evidence>
<name>A0A4R5PQE3_9HYPH</name>
<dbReference type="GO" id="GO:0005524">
    <property type="term" value="F:ATP binding"/>
    <property type="evidence" value="ECO:0007669"/>
    <property type="project" value="UniProtKB-KW"/>
</dbReference>
<feature type="domain" description="Thiamin pyrophosphokinase thiamin-binding" evidence="6">
    <location>
        <begin position="141"/>
        <end position="204"/>
    </location>
</feature>
<reference evidence="7 8" key="1">
    <citation type="journal article" date="2013" name="Int. J. Syst. Evol. Microbiol.">
        <title>Hoeflea suaedae sp. nov., an endophytic bacterium isolated from the root of the halophyte Suaeda maritima.</title>
        <authorList>
            <person name="Chung E.J."/>
            <person name="Park J.A."/>
            <person name="Pramanik P."/>
            <person name="Bibi F."/>
            <person name="Jeon C.O."/>
            <person name="Chung Y.R."/>
        </authorList>
    </citation>
    <scope>NUCLEOTIDE SEQUENCE [LARGE SCALE GENOMIC DNA]</scope>
    <source>
        <strain evidence="7 8">YC6898</strain>
    </source>
</reference>
<keyword evidence="4" id="KW-0067">ATP-binding</keyword>
<dbReference type="PANTHER" id="PTHR41299:SF1">
    <property type="entry name" value="THIAMINE PYROPHOSPHOKINASE"/>
    <property type="match status" value="1"/>
</dbReference>
<comment type="caution">
    <text evidence="7">The sequence shown here is derived from an EMBL/GenBank/DDBJ whole genome shotgun (WGS) entry which is preliminary data.</text>
</comment>
<dbReference type="Proteomes" id="UP000295131">
    <property type="component" value="Unassembled WGS sequence"/>
</dbReference>
<evidence type="ECO:0000313" key="7">
    <source>
        <dbReference type="EMBL" id="TDH39352.1"/>
    </source>
</evidence>
<dbReference type="GO" id="GO:0016301">
    <property type="term" value="F:kinase activity"/>
    <property type="evidence" value="ECO:0007669"/>
    <property type="project" value="UniProtKB-KW"/>
</dbReference>
<dbReference type="OrthoDB" id="9804377at2"/>
<evidence type="ECO:0000256" key="3">
    <source>
        <dbReference type="ARBA" id="ARBA00022777"/>
    </source>
</evidence>